<evidence type="ECO:0000313" key="1">
    <source>
        <dbReference type="EMBL" id="MBE9640755.1"/>
    </source>
</evidence>
<reference evidence="1 2" key="1">
    <citation type="journal article" date="2021" name="Int. J. Syst. Evol. Microbiol.">
        <title>Salipiger mangrovisoli sp. nov., isolated from mangrove soil and the proposal for the reclassification of Paraphaeobacter pallidus as Salipiger pallidus comb. nov.</title>
        <authorList>
            <person name="Du J."/>
            <person name="Liu Y."/>
            <person name="Pei T."/>
            <person name="Deng M.R."/>
            <person name="Zhu H."/>
        </authorList>
    </citation>
    <scope>NUCLEOTIDE SEQUENCE [LARGE SCALE GENOMIC DNA]</scope>
    <source>
        <strain evidence="1 2">6D45A</strain>
    </source>
</reference>
<proteinExistence type="predicted"/>
<comment type="caution">
    <text evidence="1">The sequence shown here is derived from an EMBL/GenBank/DDBJ whole genome shotgun (WGS) entry which is preliminary data.</text>
</comment>
<accession>A0ABR9XAV9</accession>
<protein>
    <submittedName>
        <fullName evidence="1">Uncharacterized protein</fullName>
    </submittedName>
</protein>
<dbReference type="EMBL" id="JADFFK010000046">
    <property type="protein sequence ID" value="MBE9640755.1"/>
    <property type="molecule type" value="Genomic_DNA"/>
</dbReference>
<organism evidence="1 2">
    <name type="scientific">Salipiger mangrovisoli</name>
    <dbReference type="NCBI Taxonomy" id="2865933"/>
    <lineage>
        <taxon>Bacteria</taxon>
        <taxon>Pseudomonadati</taxon>
        <taxon>Pseudomonadota</taxon>
        <taxon>Alphaproteobacteria</taxon>
        <taxon>Rhodobacterales</taxon>
        <taxon>Roseobacteraceae</taxon>
        <taxon>Salipiger</taxon>
    </lineage>
</organism>
<evidence type="ECO:0000313" key="2">
    <source>
        <dbReference type="Proteomes" id="UP000607796"/>
    </source>
</evidence>
<name>A0ABR9XAV9_9RHOB</name>
<dbReference type="RefSeq" id="WP_194138018.1">
    <property type="nucleotide sequence ID" value="NZ_JADFFK010000046.1"/>
</dbReference>
<keyword evidence="2" id="KW-1185">Reference proteome</keyword>
<sequence>MTDPEWELFEKQGAREVWQKEVRGPGGKPEFRYRGEEYTELAGERTKVEETRDFETQSDALAWLSGEAG</sequence>
<gene>
    <name evidence="1" type="ORF">IQ782_28305</name>
</gene>
<dbReference type="Proteomes" id="UP000607796">
    <property type="component" value="Unassembled WGS sequence"/>
</dbReference>